<dbReference type="GO" id="GO:0016740">
    <property type="term" value="F:transferase activity"/>
    <property type="evidence" value="ECO:0007669"/>
    <property type="project" value="UniProtKB-KW"/>
</dbReference>
<dbReference type="Proteomes" id="UP000246661">
    <property type="component" value="Unassembled WGS sequence"/>
</dbReference>
<reference evidence="2" key="1">
    <citation type="submission" date="2018-05" db="EMBL/GenBank/DDBJ databases">
        <authorList>
            <person name="Klenk H.-P."/>
            <person name="Huntemann M."/>
            <person name="Clum A."/>
            <person name="Pillay M."/>
            <person name="Palaniappan K."/>
            <person name="Varghese N."/>
            <person name="Mikhailova N."/>
            <person name="Stamatis D."/>
            <person name="Reddy T."/>
            <person name="Daum C."/>
            <person name="Shapiro N."/>
            <person name="Ivanova N."/>
            <person name="Kyrpides N."/>
            <person name="Woyke T."/>
        </authorList>
    </citation>
    <scope>NUCLEOTIDE SEQUENCE [LARGE SCALE GENOMIC DNA]</scope>
    <source>
        <strain evidence="2">DSM 45417</strain>
    </source>
</reference>
<comment type="caution">
    <text evidence="1">The sequence shown here is derived from an EMBL/GenBank/DDBJ whole genome shotgun (WGS) entry which is preliminary data.</text>
</comment>
<name>A0A317QES1_9ACTN</name>
<keyword evidence="2" id="KW-1185">Reference proteome</keyword>
<dbReference type="SUPFAM" id="SSF53756">
    <property type="entry name" value="UDP-Glycosyltransferase/glycogen phosphorylase"/>
    <property type="match status" value="1"/>
</dbReference>
<keyword evidence="1" id="KW-0808">Transferase</keyword>
<accession>A0A317QES1</accession>
<protein>
    <submittedName>
        <fullName evidence="1">Glycosyltransferase involved in cell wall biosynthesis</fullName>
    </submittedName>
</protein>
<dbReference type="EMBL" id="QGTX01000001">
    <property type="protein sequence ID" value="PWW21371.1"/>
    <property type="molecule type" value="Genomic_DNA"/>
</dbReference>
<dbReference type="Pfam" id="PF13692">
    <property type="entry name" value="Glyco_trans_1_4"/>
    <property type="match status" value="1"/>
</dbReference>
<organism evidence="1 2">
    <name type="scientific">Geodermatophilus normandii</name>
    <dbReference type="NCBI Taxonomy" id="1137989"/>
    <lineage>
        <taxon>Bacteria</taxon>
        <taxon>Bacillati</taxon>
        <taxon>Actinomycetota</taxon>
        <taxon>Actinomycetes</taxon>
        <taxon>Geodermatophilales</taxon>
        <taxon>Geodermatophilaceae</taxon>
        <taxon>Geodermatophilus</taxon>
    </lineage>
</organism>
<proteinExistence type="predicted"/>
<gene>
    <name evidence="1" type="ORF">JD79_00500</name>
</gene>
<dbReference type="AlphaFoldDB" id="A0A317QES1"/>
<evidence type="ECO:0000313" key="1">
    <source>
        <dbReference type="EMBL" id="PWW21371.1"/>
    </source>
</evidence>
<evidence type="ECO:0000313" key="2">
    <source>
        <dbReference type="Proteomes" id="UP000246661"/>
    </source>
</evidence>
<sequence>MRRRPDADSPPGYVCFSAQDWWYHNQAHSDFQLMRRVARTRPVLLVNSIGLRMPLPGRSSQVLRRIARKAASTAKLVRRPLPDTPRFHVMTPLVLPFYGRPLLRRLNAWSIRAQVRLVSLLIGMPPDPVVVCTIPTAWDVVRPMSRRALLYNRSDRHSDFPESDRSTIAALEEALLRYSDSVLYVSRALMSEEAALTGGRACFLDHGVDLQHFAPSAGPEPADLAPITHPRIGFFGGLDSFLVDFDLLERVALEVPEAHLVLVGDADRSTDQLTRHPNVHRLGRRPYEQIPRYGAGFDVALMPWLDNEWIARCNPIKMKEYLALGLPVVSTDFPEVRRYVDTVAVAAGPDDFVDLVRRALKDGGPADPARRRAAVQSDSWDARAADLITAAERKGTAG</sequence>
<dbReference type="Gene3D" id="3.40.50.2000">
    <property type="entry name" value="Glycogen Phosphorylase B"/>
    <property type="match status" value="1"/>
</dbReference>